<accession>A0AAE0PIW1</accession>
<keyword evidence="1" id="KW-0472">Membrane</keyword>
<protein>
    <submittedName>
        <fullName evidence="2">Uncharacterized protein</fullName>
    </submittedName>
</protein>
<organism evidence="2 3">
    <name type="scientific">Sordaria brevicollis</name>
    <dbReference type="NCBI Taxonomy" id="83679"/>
    <lineage>
        <taxon>Eukaryota</taxon>
        <taxon>Fungi</taxon>
        <taxon>Dikarya</taxon>
        <taxon>Ascomycota</taxon>
        <taxon>Pezizomycotina</taxon>
        <taxon>Sordariomycetes</taxon>
        <taxon>Sordariomycetidae</taxon>
        <taxon>Sordariales</taxon>
        <taxon>Sordariaceae</taxon>
        <taxon>Sordaria</taxon>
    </lineage>
</organism>
<keyword evidence="1" id="KW-1133">Transmembrane helix</keyword>
<sequence>MRGGHEGSVPGPGPGPLSCSGFFSFPLLLVVFLSSVGESHVVQPWYNLFACLTFPVFLGCFHPSHSLPVLLSLSLLHITRGRRQKESLLQTWIFDGSGLPVKPVDDVTRIKRPIRFSLCLDGGEEEFCTTTIT</sequence>
<proteinExistence type="predicted"/>
<dbReference type="AlphaFoldDB" id="A0AAE0PIW1"/>
<comment type="caution">
    <text evidence="2">The sequence shown here is derived from an EMBL/GenBank/DDBJ whole genome shotgun (WGS) entry which is preliminary data.</text>
</comment>
<feature type="transmembrane region" description="Helical" evidence="1">
    <location>
        <begin position="15"/>
        <end position="33"/>
    </location>
</feature>
<dbReference type="EMBL" id="JAUTDP010000003">
    <property type="protein sequence ID" value="KAK3400647.1"/>
    <property type="molecule type" value="Genomic_DNA"/>
</dbReference>
<reference evidence="2" key="1">
    <citation type="journal article" date="2023" name="Mol. Phylogenet. Evol.">
        <title>Genome-scale phylogeny and comparative genomics of the fungal order Sordariales.</title>
        <authorList>
            <person name="Hensen N."/>
            <person name="Bonometti L."/>
            <person name="Westerberg I."/>
            <person name="Brannstrom I.O."/>
            <person name="Guillou S."/>
            <person name="Cros-Aarteil S."/>
            <person name="Calhoun S."/>
            <person name="Haridas S."/>
            <person name="Kuo A."/>
            <person name="Mondo S."/>
            <person name="Pangilinan J."/>
            <person name="Riley R."/>
            <person name="LaButti K."/>
            <person name="Andreopoulos B."/>
            <person name="Lipzen A."/>
            <person name="Chen C."/>
            <person name="Yan M."/>
            <person name="Daum C."/>
            <person name="Ng V."/>
            <person name="Clum A."/>
            <person name="Steindorff A."/>
            <person name="Ohm R.A."/>
            <person name="Martin F."/>
            <person name="Silar P."/>
            <person name="Natvig D.O."/>
            <person name="Lalanne C."/>
            <person name="Gautier V."/>
            <person name="Ament-Velasquez S.L."/>
            <person name="Kruys A."/>
            <person name="Hutchinson M.I."/>
            <person name="Powell A.J."/>
            <person name="Barry K."/>
            <person name="Miller A.N."/>
            <person name="Grigoriev I.V."/>
            <person name="Debuchy R."/>
            <person name="Gladieux P."/>
            <person name="Hiltunen Thoren M."/>
            <person name="Johannesson H."/>
        </authorList>
    </citation>
    <scope>NUCLEOTIDE SEQUENCE</scope>
    <source>
        <strain evidence="2">FGSC 1904</strain>
    </source>
</reference>
<dbReference type="Proteomes" id="UP001281003">
    <property type="component" value="Unassembled WGS sequence"/>
</dbReference>
<feature type="transmembrane region" description="Helical" evidence="1">
    <location>
        <begin position="45"/>
        <end position="64"/>
    </location>
</feature>
<name>A0AAE0PIW1_SORBR</name>
<keyword evidence="1" id="KW-0812">Transmembrane</keyword>
<evidence type="ECO:0000313" key="3">
    <source>
        <dbReference type="Proteomes" id="UP001281003"/>
    </source>
</evidence>
<evidence type="ECO:0000256" key="1">
    <source>
        <dbReference type="SAM" id="Phobius"/>
    </source>
</evidence>
<evidence type="ECO:0000313" key="2">
    <source>
        <dbReference type="EMBL" id="KAK3400647.1"/>
    </source>
</evidence>
<keyword evidence="3" id="KW-1185">Reference proteome</keyword>
<reference evidence="2" key="2">
    <citation type="submission" date="2023-07" db="EMBL/GenBank/DDBJ databases">
        <authorList>
            <consortium name="Lawrence Berkeley National Laboratory"/>
            <person name="Haridas S."/>
            <person name="Hensen N."/>
            <person name="Bonometti L."/>
            <person name="Westerberg I."/>
            <person name="Brannstrom I.O."/>
            <person name="Guillou S."/>
            <person name="Cros-Aarteil S."/>
            <person name="Calhoun S."/>
            <person name="Kuo A."/>
            <person name="Mondo S."/>
            <person name="Pangilinan J."/>
            <person name="Riley R."/>
            <person name="LaButti K."/>
            <person name="Andreopoulos B."/>
            <person name="Lipzen A."/>
            <person name="Chen C."/>
            <person name="Yanf M."/>
            <person name="Daum C."/>
            <person name="Ng V."/>
            <person name="Clum A."/>
            <person name="Steindorff A."/>
            <person name="Ohm R."/>
            <person name="Martin F."/>
            <person name="Silar P."/>
            <person name="Natvig D."/>
            <person name="Lalanne C."/>
            <person name="Gautier V."/>
            <person name="Ament-velasquez S.L."/>
            <person name="Kruys A."/>
            <person name="Hutchinson M.I."/>
            <person name="Powell A.J."/>
            <person name="Barry K."/>
            <person name="Miller A.N."/>
            <person name="Grigoriev I.V."/>
            <person name="Debuchy R."/>
            <person name="Gladieux P."/>
            <person name="Thoren M.H."/>
            <person name="Johannesson H."/>
        </authorList>
    </citation>
    <scope>NUCLEOTIDE SEQUENCE</scope>
    <source>
        <strain evidence="2">FGSC 1904</strain>
    </source>
</reference>
<gene>
    <name evidence="2" type="ORF">B0T20DRAFT_150567</name>
</gene>